<dbReference type="GO" id="GO:0005886">
    <property type="term" value="C:plasma membrane"/>
    <property type="evidence" value="ECO:0007669"/>
    <property type="project" value="UniProtKB-SubCell"/>
</dbReference>
<dbReference type="Pfam" id="PF02653">
    <property type="entry name" value="BPD_transp_2"/>
    <property type="match status" value="1"/>
</dbReference>
<evidence type="ECO:0000313" key="8">
    <source>
        <dbReference type="Proteomes" id="UP000247416"/>
    </source>
</evidence>
<keyword evidence="3 6" id="KW-0812">Transmembrane</keyword>
<dbReference type="EMBL" id="QJTJ01000017">
    <property type="protein sequence ID" value="PYF05626.1"/>
    <property type="molecule type" value="Genomic_DNA"/>
</dbReference>
<sequence>MSMNLDMEVLEKPKKSQFQVGTFLKKYNLFLIFIVFLIIGTLLSEHFLTFQNISNILQQSAFVGIVAIGMTFVILVGGIDLSVGAVLGLSGMLVALLISSGVNPFIAIVITIAAGGFMGFVSGFISTKFKVPAFIATLAMMVSARGLALLTTDGEPIYDLPPAFTALGESFGNIPIPAIIWIVLTIIAVVILKFTTFGRKLYAVGGNEESARLSGIAVEKYLTTTYILAGIMSAIAGILMASWLTVGQPTAGTGLELDAIAAVVIGGTSLTGGRGGIGGTFIGVLIMSMIVNIFNLLGLSSYYQSIFMGAIIVTALIMNQLIANKK</sequence>
<protein>
    <submittedName>
        <fullName evidence="7">Monosaccharide ABC transporter membrane protein (CUT2 family)</fullName>
    </submittedName>
</protein>
<comment type="caution">
    <text evidence="7">The sequence shown here is derived from an EMBL/GenBank/DDBJ whole genome shotgun (WGS) entry which is preliminary data.</text>
</comment>
<dbReference type="GO" id="GO:0022857">
    <property type="term" value="F:transmembrane transporter activity"/>
    <property type="evidence" value="ECO:0007669"/>
    <property type="project" value="InterPro"/>
</dbReference>
<feature type="transmembrane region" description="Helical" evidence="6">
    <location>
        <begin position="132"/>
        <end position="151"/>
    </location>
</feature>
<evidence type="ECO:0000256" key="1">
    <source>
        <dbReference type="ARBA" id="ARBA00004651"/>
    </source>
</evidence>
<evidence type="ECO:0000256" key="5">
    <source>
        <dbReference type="ARBA" id="ARBA00023136"/>
    </source>
</evidence>
<proteinExistence type="predicted"/>
<evidence type="ECO:0000256" key="6">
    <source>
        <dbReference type="SAM" id="Phobius"/>
    </source>
</evidence>
<keyword evidence="8" id="KW-1185">Reference proteome</keyword>
<evidence type="ECO:0000256" key="3">
    <source>
        <dbReference type="ARBA" id="ARBA00022692"/>
    </source>
</evidence>
<feature type="transmembrane region" description="Helical" evidence="6">
    <location>
        <begin position="302"/>
        <end position="322"/>
    </location>
</feature>
<feature type="transmembrane region" description="Helical" evidence="6">
    <location>
        <begin position="105"/>
        <end position="125"/>
    </location>
</feature>
<feature type="transmembrane region" description="Helical" evidence="6">
    <location>
        <begin position="277"/>
        <end position="296"/>
    </location>
</feature>
<evidence type="ECO:0000313" key="7">
    <source>
        <dbReference type="EMBL" id="PYF05626.1"/>
    </source>
</evidence>
<keyword evidence="2" id="KW-1003">Cell membrane</keyword>
<evidence type="ECO:0000256" key="4">
    <source>
        <dbReference type="ARBA" id="ARBA00022989"/>
    </source>
</evidence>
<dbReference type="InterPro" id="IPR001851">
    <property type="entry name" value="ABC_transp_permease"/>
</dbReference>
<accession>A0A318TLK2</accession>
<name>A0A318TLK2_9BACL</name>
<feature type="transmembrane region" description="Helical" evidence="6">
    <location>
        <begin position="27"/>
        <end position="44"/>
    </location>
</feature>
<comment type="subcellular location">
    <subcellularLocation>
        <location evidence="1">Cell membrane</location>
        <topology evidence="1">Multi-pass membrane protein</topology>
    </subcellularLocation>
</comment>
<dbReference type="CDD" id="cd06579">
    <property type="entry name" value="TM_PBP1_transp_AraH_like"/>
    <property type="match status" value="1"/>
</dbReference>
<feature type="transmembrane region" description="Helical" evidence="6">
    <location>
        <begin position="221"/>
        <end position="244"/>
    </location>
</feature>
<dbReference type="Proteomes" id="UP000247416">
    <property type="component" value="Unassembled WGS sequence"/>
</dbReference>
<dbReference type="AlphaFoldDB" id="A0A318TLK2"/>
<dbReference type="RefSeq" id="WP_235867657.1">
    <property type="nucleotide sequence ID" value="NZ_PYWJ01000006.1"/>
</dbReference>
<gene>
    <name evidence="7" type="ORF">BJ095_11735</name>
</gene>
<feature type="transmembrane region" description="Helical" evidence="6">
    <location>
        <begin position="56"/>
        <end position="76"/>
    </location>
</feature>
<organism evidence="7 8">
    <name type="scientific">Ureibacillus chungkukjangi</name>
    <dbReference type="NCBI Taxonomy" id="1202712"/>
    <lineage>
        <taxon>Bacteria</taxon>
        <taxon>Bacillati</taxon>
        <taxon>Bacillota</taxon>
        <taxon>Bacilli</taxon>
        <taxon>Bacillales</taxon>
        <taxon>Caryophanaceae</taxon>
        <taxon>Ureibacillus</taxon>
    </lineage>
</organism>
<keyword evidence="4 6" id="KW-1133">Transmembrane helix</keyword>
<reference evidence="7 8" key="1">
    <citation type="submission" date="2018-06" db="EMBL/GenBank/DDBJ databases">
        <title>Genomic Encyclopedia of Archaeal and Bacterial Type Strains, Phase II (KMG-II): from individual species to whole genera.</title>
        <authorList>
            <person name="Goeker M."/>
        </authorList>
    </citation>
    <scope>NUCLEOTIDE SEQUENCE [LARGE SCALE GENOMIC DNA]</scope>
    <source>
        <strain evidence="7 8">KACC 16626</strain>
    </source>
</reference>
<feature type="transmembrane region" description="Helical" evidence="6">
    <location>
        <begin position="171"/>
        <end position="192"/>
    </location>
</feature>
<keyword evidence="5 6" id="KW-0472">Membrane</keyword>
<dbReference type="PANTHER" id="PTHR32196:SF72">
    <property type="entry name" value="RIBOSE IMPORT PERMEASE PROTEIN RBSC"/>
    <property type="match status" value="1"/>
</dbReference>
<dbReference type="PANTHER" id="PTHR32196">
    <property type="entry name" value="ABC TRANSPORTER PERMEASE PROTEIN YPHD-RELATED-RELATED"/>
    <property type="match status" value="1"/>
</dbReference>
<evidence type="ECO:0000256" key="2">
    <source>
        <dbReference type="ARBA" id="ARBA00022475"/>
    </source>
</evidence>